<protein>
    <submittedName>
        <fullName evidence="4">Tetratricopeptide repeat domain protein</fullName>
    </submittedName>
</protein>
<dbReference type="InterPro" id="IPR015374">
    <property type="entry name" value="ChAPs"/>
</dbReference>
<dbReference type="Pfam" id="PF09295">
    <property type="entry name" value="ChAPs"/>
    <property type="match status" value="1"/>
</dbReference>
<dbReference type="PATRIC" id="fig|35806.4.peg.4688"/>
<evidence type="ECO:0000256" key="1">
    <source>
        <dbReference type="ARBA" id="ARBA00022737"/>
    </source>
</evidence>
<dbReference type="GO" id="GO:0012505">
    <property type="term" value="C:endomembrane system"/>
    <property type="evidence" value="ECO:0007669"/>
    <property type="project" value="UniProtKB-ARBA"/>
</dbReference>
<evidence type="ECO:0000256" key="2">
    <source>
        <dbReference type="ARBA" id="ARBA00022803"/>
    </source>
</evidence>
<name>A0A0D6B9C4_RHOSU</name>
<dbReference type="Gene3D" id="1.25.40.10">
    <property type="entry name" value="Tetratricopeptide repeat domain"/>
    <property type="match status" value="5"/>
</dbReference>
<sequence>MLSACQSSEEKAEAHYQNALTLLQEGDVDRAIVELRNVFHEDGRHRDARQKLAELLLQKGNRQQAYSQYLRLAEQYPDDLEVRIALAEIAFSSGRWDEVDRHGKAAEKLAPDDPRVKAISIARAYRDAAATDDASARREAAARAEALLAEQPDNALLHVTLLDNAVRDQDTTRALAETDWLIAHDPSDIRPYQQRLQILVSLGDMKGAEALLREMVSKFPKDKENKAALIRFYLAQKDLDGAEAFLRELAAASAPDNPGPTIDLIRFLAELRGPEAARAAIDEAIAERPDPLPFQVIGAGLDFEAGRRDQAISTLETILNGAEPSEQTRNIKVALARMLLATGNEVGARQRVEEVLAEDAAQHEALKMQAAWQIQSDETDAAIAGLRTALDHAPNDSQAMTLMAEAYIRAGRPELANDYLSLAVDASGNAPAETLRYARKLIDDDRLRPAEDLLLAALRRAPDNSNLLNTLGRLYLQMQDYGRARHVADTLRRLGDDASVAAADRIEAERLNLQSGTDEALSYLEEIAGTADASLSAKIALIRARLATGDVDAALAQAQELRQDHPDDDTVAVVLAATYGAQGALDRAAEIYQGLLRSDPNRPGIWLELSNLQMRQGDRAAAAASIGKGLEQTPDDPRLLWAKASMLERDGDIDGAIGIYESLYARNSSSLVVANNLASLLATYRDDAESLDRAWTVARRFRDTKVPAMQDTYGWIALRRGESAEAVTYLEAAAKGLPEDPLVHYHLGKAYMALSRQADALEQFRKAVEIAGPADRRPQIEESRAQIEALATTAPAEN</sequence>
<dbReference type="GO" id="GO:0032991">
    <property type="term" value="C:protein-containing complex"/>
    <property type="evidence" value="ECO:0007669"/>
    <property type="project" value="UniProtKB-ARBA"/>
</dbReference>
<dbReference type="KEGG" id="rsu:NHU_04569"/>
<dbReference type="EMBL" id="AP014803">
    <property type="protein sequence ID" value="BAQ71682.1"/>
    <property type="molecule type" value="Genomic_DNA"/>
</dbReference>
<evidence type="ECO:0000313" key="4">
    <source>
        <dbReference type="EMBL" id="BAQ71682.1"/>
    </source>
</evidence>
<dbReference type="Proteomes" id="UP000064912">
    <property type="component" value="Plasmid Plasmid3"/>
</dbReference>
<organism evidence="4 5">
    <name type="scientific">Rhodovulum sulfidophilum</name>
    <name type="common">Rhodobacter sulfidophilus</name>
    <dbReference type="NCBI Taxonomy" id="35806"/>
    <lineage>
        <taxon>Bacteria</taxon>
        <taxon>Pseudomonadati</taxon>
        <taxon>Pseudomonadota</taxon>
        <taxon>Alphaproteobacteria</taxon>
        <taxon>Rhodobacterales</taxon>
        <taxon>Paracoccaceae</taxon>
        <taxon>Rhodovulum</taxon>
    </lineage>
</organism>
<keyword evidence="2 3" id="KW-0802">TPR repeat</keyword>
<dbReference type="PROSITE" id="PS50005">
    <property type="entry name" value="TPR"/>
    <property type="match status" value="1"/>
</dbReference>
<dbReference type="AlphaFoldDB" id="A0A0D6B9C4"/>
<dbReference type="PANTHER" id="PTHR45586:SF1">
    <property type="entry name" value="LIPOPOLYSACCHARIDE ASSEMBLY PROTEIN B"/>
    <property type="match status" value="1"/>
</dbReference>
<keyword evidence="1" id="KW-0677">Repeat</keyword>
<feature type="repeat" description="TPR" evidence="3">
    <location>
        <begin position="741"/>
        <end position="774"/>
    </location>
</feature>
<dbReference type="GO" id="GO:0005737">
    <property type="term" value="C:cytoplasm"/>
    <property type="evidence" value="ECO:0007669"/>
    <property type="project" value="UniProtKB-ARBA"/>
</dbReference>
<dbReference type="InterPro" id="IPR051012">
    <property type="entry name" value="CellSynth/LPSAsmb/PSIAsmb"/>
</dbReference>
<reference evidence="4 5" key="1">
    <citation type="submission" date="2015-02" db="EMBL/GenBank/DDBJ databases">
        <title>Genome sequene of Rhodovulum sulfidophilum DSM 2351.</title>
        <authorList>
            <person name="Nagao N."/>
        </authorList>
    </citation>
    <scope>NUCLEOTIDE SEQUENCE [LARGE SCALE GENOMIC DNA]</scope>
    <source>
        <strain evidence="4 5">DSM 2351</strain>
        <plasmid evidence="5">Plasmid Plasmid3 DNA</plasmid>
    </source>
</reference>
<dbReference type="SMART" id="SM00028">
    <property type="entry name" value="TPR"/>
    <property type="match status" value="9"/>
</dbReference>
<keyword evidence="4" id="KW-0614">Plasmid</keyword>
<evidence type="ECO:0000313" key="5">
    <source>
        <dbReference type="Proteomes" id="UP000064912"/>
    </source>
</evidence>
<geneLocation type="plasmid" evidence="5">
    <name>Plasmid3 DNA</name>
</geneLocation>
<gene>
    <name evidence="4" type="ORF">NHU_04569</name>
</gene>
<dbReference type="InterPro" id="IPR019734">
    <property type="entry name" value="TPR_rpt"/>
</dbReference>
<dbReference type="SUPFAM" id="SSF48452">
    <property type="entry name" value="TPR-like"/>
    <property type="match status" value="4"/>
</dbReference>
<evidence type="ECO:0000256" key="3">
    <source>
        <dbReference type="PROSITE-ProRule" id="PRU00339"/>
    </source>
</evidence>
<dbReference type="GO" id="GO:0016192">
    <property type="term" value="P:vesicle-mediated transport"/>
    <property type="evidence" value="ECO:0007669"/>
    <property type="project" value="UniProtKB-ARBA"/>
</dbReference>
<proteinExistence type="predicted"/>
<accession>A0A0D6B9C4</accession>
<dbReference type="Pfam" id="PF14559">
    <property type="entry name" value="TPR_19"/>
    <property type="match status" value="3"/>
</dbReference>
<dbReference type="InterPro" id="IPR011990">
    <property type="entry name" value="TPR-like_helical_dom_sf"/>
</dbReference>
<dbReference type="Pfam" id="PF13432">
    <property type="entry name" value="TPR_16"/>
    <property type="match status" value="1"/>
</dbReference>
<dbReference type="PANTHER" id="PTHR45586">
    <property type="entry name" value="TPR REPEAT-CONTAINING PROTEIN PA4667"/>
    <property type="match status" value="1"/>
</dbReference>